<feature type="transmembrane region" description="Helical" evidence="5">
    <location>
        <begin position="12"/>
        <end position="32"/>
    </location>
</feature>
<comment type="subcellular location">
    <subcellularLocation>
        <location evidence="5">Cell inner membrane</location>
        <topology evidence="5">Multi-pass membrane protein</topology>
    </subcellularLocation>
</comment>
<evidence type="ECO:0000256" key="1">
    <source>
        <dbReference type="ARBA" id="ARBA00022475"/>
    </source>
</evidence>
<evidence type="ECO:0000256" key="5">
    <source>
        <dbReference type="HAMAP-Rule" id="MF_00189"/>
    </source>
</evidence>
<evidence type="ECO:0000256" key="4">
    <source>
        <dbReference type="ARBA" id="ARBA00023136"/>
    </source>
</evidence>
<dbReference type="GO" id="GO:0005886">
    <property type="term" value="C:plasma membrane"/>
    <property type="evidence" value="ECO:0007669"/>
    <property type="project" value="UniProtKB-SubCell"/>
</dbReference>
<comment type="function">
    <text evidence="5">Plays a role in cell envelope biogenesis, maintenance of cell envelope integrity and membrane homeostasis.</text>
</comment>
<evidence type="ECO:0000256" key="3">
    <source>
        <dbReference type="ARBA" id="ARBA00022989"/>
    </source>
</evidence>
<evidence type="ECO:0000313" key="7">
    <source>
        <dbReference type="Proteomes" id="UP000199344"/>
    </source>
</evidence>
<dbReference type="HAMAP" id="MF_00189">
    <property type="entry name" value="YciB"/>
    <property type="match status" value="1"/>
</dbReference>
<protein>
    <recommendedName>
        <fullName evidence="5">Inner membrane-spanning protein YciB</fullName>
    </recommendedName>
</protein>
<keyword evidence="3 5" id="KW-1133">Transmembrane helix</keyword>
<feature type="transmembrane region" description="Helical" evidence="5">
    <location>
        <begin position="44"/>
        <end position="66"/>
    </location>
</feature>
<organism evidence="6 7">
    <name type="scientific">Paracoccus isoporae</name>
    <dbReference type="NCBI Taxonomy" id="591205"/>
    <lineage>
        <taxon>Bacteria</taxon>
        <taxon>Pseudomonadati</taxon>
        <taxon>Pseudomonadota</taxon>
        <taxon>Alphaproteobacteria</taxon>
        <taxon>Rhodobacterales</taxon>
        <taxon>Paracoccaceae</taxon>
        <taxon>Paracoccus</taxon>
    </lineage>
</organism>
<accession>A0A1G7CAH8</accession>
<gene>
    <name evidence="5" type="primary">yciB</name>
    <name evidence="6" type="ORF">SAMN05421538_10624</name>
</gene>
<name>A0A1G7CAH8_9RHOB</name>
<dbReference type="Pfam" id="PF04279">
    <property type="entry name" value="IspA"/>
    <property type="match status" value="1"/>
</dbReference>
<dbReference type="RefSeq" id="WP_090523664.1">
    <property type="nucleotide sequence ID" value="NZ_FNAH01000006.1"/>
</dbReference>
<keyword evidence="4 5" id="KW-0472">Membrane</keyword>
<dbReference type="PANTHER" id="PTHR36917">
    <property type="entry name" value="INTRACELLULAR SEPTATION PROTEIN A-RELATED"/>
    <property type="match status" value="1"/>
</dbReference>
<reference evidence="6 7" key="1">
    <citation type="submission" date="2016-10" db="EMBL/GenBank/DDBJ databases">
        <authorList>
            <person name="de Groot N.N."/>
        </authorList>
    </citation>
    <scope>NUCLEOTIDE SEQUENCE [LARGE SCALE GENOMIC DNA]</scope>
    <source>
        <strain evidence="6 7">DSM 22220</strain>
    </source>
</reference>
<keyword evidence="1 5" id="KW-1003">Cell membrane</keyword>
<keyword evidence="5" id="KW-0997">Cell inner membrane</keyword>
<dbReference type="InterPro" id="IPR006008">
    <property type="entry name" value="YciB"/>
</dbReference>
<keyword evidence="7" id="KW-1185">Reference proteome</keyword>
<evidence type="ECO:0000256" key="2">
    <source>
        <dbReference type="ARBA" id="ARBA00022692"/>
    </source>
</evidence>
<keyword evidence="2 5" id="KW-0812">Transmembrane</keyword>
<comment type="similarity">
    <text evidence="5">Belongs to the YciB family.</text>
</comment>
<feature type="transmembrane region" description="Helical" evidence="5">
    <location>
        <begin position="168"/>
        <end position="188"/>
    </location>
</feature>
<sequence length="203" mass="22865">MSDTDNRKISPGLKIALEYGPLIVFFAVFMLARDRVVTLGGEDYGGFVLATMVFVPVLAASILALWRLTGRLSAMQVMTLVLVVVFGGLTVWLNDERFFKMKPTIIYAIFAGLLGLGLALRRNWLELVLGEALPMQHEGWVRLTRRLVLLFAAMAVANEFVWRTMSDTAWVNFKTFGLPLIMFAFFMANARLFNRYALDNDEG</sequence>
<feature type="transmembrane region" description="Helical" evidence="5">
    <location>
        <begin position="105"/>
        <end position="122"/>
    </location>
</feature>
<dbReference type="STRING" id="591205.SAMN05421538_10624"/>
<feature type="transmembrane region" description="Helical" evidence="5">
    <location>
        <begin position="73"/>
        <end position="93"/>
    </location>
</feature>
<dbReference type="EMBL" id="FNAH01000006">
    <property type="protein sequence ID" value="SDE35730.1"/>
    <property type="molecule type" value="Genomic_DNA"/>
</dbReference>
<dbReference type="PANTHER" id="PTHR36917:SF1">
    <property type="entry name" value="INNER MEMBRANE-SPANNING PROTEIN YCIB"/>
    <property type="match status" value="1"/>
</dbReference>
<dbReference type="Proteomes" id="UP000199344">
    <property type="component" value="Unassembled WGS sequence"/>
</dbReference>
<dbReference type="OrthoDB" id="9788219at2"/>
<proteinExistence type="inferred from homology"/>
<feature type="transmembrane region" description="Helical" evidence="5">
    <location>
        <begin position="143"/>
        <end position="162"/>
    </location>
</feature>
<dbReference type="AlphaFoldDB" id="A0A1G7CAH8"/>
<evidence type="ECO:0000313" key="6">
    <source>
        <dbReference type="EMBL" id="SDE35730.1"/>
    </source>
</evidence>